<accession>A0A8S2DX07</accession>
<reference evidence="1" key="1">
    <citation type="submission" date="2021-02" db="EMBL/GenBank/DDBJ databases">
        <authorList>
            <person name="Nowell W R."/>
        </authorList>
    </citation>
    <scope>NUCLEOTIDE SEQUENCE</scope>
</reference>
<name>A0A8S2DX07_9BILA</name>
<gene>
    <name evidence="1" type="ORF">OVA965_LOCUS18105</name>
    <name evidence="2" type="ORF">TMI583_LOCUS18118</name>
</gene>
<dbReference type="Proteomes" id="UP000677228">
    <property type="component" value="Unassembled WGS sequence"/>
</dbReference>
<dbReference type="AlphaFoldDB" id="A0A8S2DX07"/>
<evidence type="ECO:0000313" key="3">
    <source>
        <dbReference type="Proteomes" id="UP000677228"/>
    </source>
</evidence>
<organism evidence="1 3">
    <name type="scientific">Didymodactylos carnosus</name>
    <dbReference type="NCBI Taxonomy" id="1234261"/>
    <lineage>
        <taxon>Eukaryota</taxon>
        <taxon>Metazoa</taxon>
        <taxon>Spiralia</taxon>
        <taxon>Gnathifera</taxon>
        <taxon>Rotifera</taxon>
        <taxon>Eurotatoria</taxon>
        <taxon>Bdelloidea</taxon>
        <taxon>Philodinida</taxon>
        <taxon>Philodinidae</taxon>
        <taxon>Didymodactylos</taxon>
    </lineage>
</organism>
<dbReference type="EMBL" id="CAJNOK010008892">
    <property type="protein sequence ID" value="CAF1075428.1"/>
    <property type="molecule type" value="Genomic_DNA"/>
</dbReference>
<evidence type="ECO:0000313" key="2">
    <source>
        <dbReference type="EMBL" id="CAF3839296.1"/>
    </source>
</evidence>
<sequence>MILIEPHAVLNLPDDVLSFSNDKFYDYVRETAGEEAVEICKFQAIRSTAVLITTTIDETLAILDDNVEELKDFKRRVGYTRFDGKCVMKIGIKNRIKSLITSLKLKNEQTQITINTTMVDAIAVRLSVNNFKILSVSRETPSFILYTLVSLKNHCSFISL</sequence>
<protein>
    <submittedName>
        <fullName evidence="1">Uncharacterized protein</fullName>
    </submittedName>
</protein>
<dbReference type="Proteomes" id="UP000682733">
    <property type="component" value="Unassembled WGS sequence"/>
</dbReference>
<proteinExistence type="predicted"/>
<evidence type="ECO:0000313" key="1">
    <source>
        <dbReference type="EMBL" id="CAF1075428.1"/>
    </source>
</evidence>
<dbReference type="EMBL" id="CAJOBA010008909">
    <property type="protein sequence ID" value="CAF3839296.1"/>
    <property type="molecule type" value="Genomic_DNA"/>
</dbReference>
<comment type="caution">
    <text evidence="1">The sequence shown here is derived from an EMBL/GenBank/DDBJ whole genome shotgun (WGS) entry which is preliminary data.</text>
</comment>